<dbReference type="STRING" id="717606.PaecuDRAFT_2134"/>
<gene>
    <name evidence="2" type="ORF">PaecuDRAFT_2134</name>
</gene>
<organism evidence="2 3">
    <name type="scientific">Paenibacillus curdlanolyticus YK9</name>
    <dbReference type="NCBI Taxonomy" id="717606"/>
    <lineage>
        <taxon>Bacteria</taxon>
        <taxon>Bacillati</taxon>
        <taxon>Bacillota</taxon>
        <taxon>Bacilli</taxon>
        <taxon>Bacillales</taxon>
        <taxon>Paenibacillaceae</taxon>
        <taxon>Paenibacillus</taxon>
    </lineage>
</organism>
<keyword evidence="3" id="KW-1185">Reference proteome</keyword>
<dbReference type="AlphaFoldDB" id="E0I900"/>
<dbReference type="EMBL" id="AEDD01000005">
    <property type="protein sequence ID" value="EFM10884.1"/>
    <property type="molecule type" value="Genomic_DNA"/>
</dbReference>
<evidence type="ECO:0000313" key="2">
    <source>
        <dbReference type="EMBL" id="EFM10884.1"/>
    </source>
</evidence>
<dbReference type="Pfam" id="PF07484">
    <property type="entry name" value="Collar"/>
    <property type="match status" value="1"/>
</dbReference>
<sequence length="170" mass="17760">MENFVGEIRMFGGNFAPVGWLPCDGRQLSISEYEVLFMLLGTTYGGDGVNTFCLPDLRGRLPVGQGQRPGASNYVIGQAAGSETVTLITNQLPTHTHIPSASSTVTQNTPVGAVWGTGDNAAYAPADSTGQPLNAALIASAGGSQPHDNMMPYLAINFIIATEGIFPSQS</sequence>
<dbReference type="InterPro" id="IPR011083">
    <property type="entry name" value="Phage_tail_collar_dom"/>
</dbReference>
<dbReference type="Proteomes" id="UP000005387">
    <property type="component" value="Unassembled WGS sequence"/>
</dbReference>
<reference evidence="2 3" key="1">
    <citation type="submission" date="2010-07" db="EMBL/GenBank/DDBJ databases">
        <title>The draft genome of Paenibacillus curdlanolyticus YK9.</title>
        <authorList>
            <consortium name="US DOE Joint Genome Institute (JGI-PGF)"/>
            <person name="Lucas S."/>
            <person name="Copeland A."/>
            <person name="Lapidus A."/>
            <person name="Cheng J.-F."/>
            <person name="Bruce D."/>
            <person name="Goodwin L."/>
            <person name="Pitluck S."/>
            <person name="Land M.L."/>
            <person name="Hauser L."/>
            <person name="Chang Y.-J."/>
            <person name="Jeffries C."/>
            <person name="Anderson I.J."/>
            <person name="Johnson E."/>
            <person name="Loganathan U."/>
            <person name="Mulhopadhyay B."/>
            <person name="Kyrpides N."/>
            <person name="Woyke T.J."/>
        </authorList>
    </citation>
    <scope>NUCLEOTIDE SEQUENCE [LARGE SCALE GENOMIC DNA]</scope>
    <source>
        <strain evidence="2 3">YK9</strain>
    </source>
</reference>
<protein>
    <submittedName>
        <fullName evidence="2">Tail Collar domain protein</fullName>
    </submittedName>
</protein>
<dbReference type="OrthoDB" id="9810174at2"/>
<dbReference type="InterPro" id="IPR037053">
    <property type="entry name" value="Phage_tail_collar_dom_sf"/>
</dbReference>
<proteinExistence type="predicted"/>
<dbReference type="Gene3D" id="3.90.1340.10">
    <property type="entry name" value="Phage tail collar domain"/>
    <property type="match status" value="1"/>
</dbReference>
<accession>E0I900</accession>
<name>E0I900_9BACL</name>
<feature type="domain" description="Phage tail collar" evidence="1">
    <location>
        <begin position="6"/>
        <end position="62"/>
    </location>
</feature>
<evidence type="ECO:0000259" key="1">
    <source>
        <dbReference type="Pfam" id="PF07484"/>
    </source>
</evidence>
<dbReference type="RefSeq" id="WP_006038134.1">
    <property type="nucleotide sequence ID" value="NZ_AEDD01000005.1"/>
</dbReference>
<dbReference type="SUPFAM" id="SSF88874">
    <property type="entry name" value="Receptor-binding domain of short tail fibre protein gp12"/>
    <property type="match status" value="1"/>
</dbReference>
<evidence type="ECO:0000313" key="3">
    <source>
        <dbReference type="Proteomes" id="UP000005387"/>
    </source>
</evidence>
<dbReference type="eggNOG" id="COG4675">
    <property type="taxonomic scope" value="Bacteria"/>
</dbReference>